<evidence type="ECO:0000256" key="1">
    <source>
        <dbReference type="ARBA" id="ARBA00022679"/>
    </source>
</evidence>
<gene>
    <name evidence="5" type="primary">mdcG</name>
    <name evidence="5" type="ORF">GCM10022212_11530</name>
</gene>
<dbReference type="InterPro" id="IPR048903">
    <property type="entry name" value="MdcG_N"/>
</dbReference>
<evidence type="ECO:0000259" key="4">
    <source>
        <dbReference type="Pfam" id="PF20866"/>
    </source>
</evidence>
<evidence type="ECO:0000313" key="5">
    <source>
        <dbReference type="EMBL" id="GAA4017557.1"/>
    </source>
</evidence>
<dbReference type="Pfam" id="PF10620">
    <property type="entry name" value="MdcG"/>
    <property type="match status" value="1"/>
</dbReference>
<feature type="domain" description="Phosphoribosyl-dephospho-CoA transferase MdcG N-terminal" evidence="4">
    <location>
        <begin position="7"/>
        <end position="90"/>
    </location>
</feature>
<dbReference type="Pfam" id="PF20866">
    <property type="entry name" value="MdcG_N"/>
    <property type="match status" value="1"/>
</dbReference>
<keyword evidence="2" id="KW-0548">Nucleotidyltransferase</keyword>
<sequence length="232" mass="24946">MTVMPARHSLLWLSAAGWADARRQVPALHHAQVDRWGSSDWPLIVRRQEADCPAGTLCAGLALPPDPVTATKHRLPLRVAGTTVTRVQTPVALSLVGEVVPAHWRPSLDRLQSDALACGLSLQVFGSAALQAITGLPYLRATSDLDVLVQPATPAQLDDALALLVRYSAVLPLDGEIVFPSGDAVSWKEWRNAAQQSVQSRVLVKRTDGVALVRMDVLLATLVHAMSPSCPR</sequence>
<feature type="domain" description="Phosphoribosyl-dephospho-CoA transferase MdcG C-terminal" evidence="3">
    <location>
        <begin position="99"/>
        <end position="214"/>
    </location>
</feature>
<dbReference type="NCBIfam" id="TIGR03135">
    <property type="entry name" value="malonate_mdcG"/>
    <property type="match status" value="1"/>
</dbReference>
<dbReference type="EMBL" id="BAAAZE010000005">
    <property type="protein sequence ID" value="GAA4017557.1"/>
    <property type="molecule type" value="Genomic_DNA"/>
</dbReference>
<evidence type="ECO:0000313" key="6">
    <source>
        <dbReference type="Proteomes" id="UP001501353"/>
    </source>
</evidence>
<comment type="caution">
    <text evidence="5">The sequence shown here is derived from an EMBL/GenBank/DDBJ whole genome shotgun (WGS) entry which is preliminary data.</text>
</comment>
<keyword evidence="1" id="KW-0808">Transferase</keyword>
<protein>
    <submittedName>
        <fullName evidence="5">Malonate decarboxylase holo-[acyl-carrier-protein] synthase</fullName>
    </submittedName>
</protein>
<reference evidence="6" key="1">
    <citation type="journal article" date="2019" name="Int. J. Syst. Evol. Microbiol.">
        <title>The Global Catalogue of Microorganisms (GCM) 10K type strain sequencing project: providing services to taxonomists for standard genome sequencing and annotation.</title>
        <authorList>
            <consortium name="The Broad Institute Genomics Platform"/>
            <consortium name="The Broad Institute Genome Sequencing Center for Infectious Disease"/>
            <person name="Wu L."/>
            <person name="Ma J."/>
        </authorList>
    </citation>
    <scope>NUCLEOTIDE SEQUENCE [LARGE SCALE GENOMIC DNA]</scope>
    <source>
        <strain evidence="6">JCM 16673</strain>
    </source>
</reference>
<dbReference type="InterPro" id="IPR049180">
    <property type="entry name" value="MdcG_C"/>
</dbReference>
<evidence type="ECO:0000259" key="3">
    <source>
        <dbReference type="Pfam" id="PF10620"/>
    </source>
</evidence>
<accession>A0ABP7SXN3</accession>
<organism evidence="5 6">
    <name type="scientific">Actimicrobium antarcticum</name>
    <dbReference type="NCBI Taxonomy" id="1051899"/>
    <lineage>
        <taxon>Bacteria</taxon>
        <taxon>Pseudomonadati</taxon>
        <taxon>Pseudomonadota</taxon>
        <taxon>Betaproteobacteria</taxon>
        <taxon>Burkholderiales</taxon>
        <taxon>Oxalobacteraceae</taxon>
        <taxon>Actimicrobium</taxon>
    </lineage>
</organism>
<keyword evidence="6" id="KW-1185">Reference proteome</keyword>
<dbReference type="Proteomes" id="UP001501353">
    <property type="component" value="Unassembled WGS sequence"/>
</dbReference>
<evidence type="ECO:0000256" key="2">
    <source>
        <dbReference type="ARBA" id="ARBA00022695"/>
    </source>
</evidence>
<name>A0ABP7SXN3_9BURK</name>
<dbReference type="InterPro" id="IPR017557">
    <property type="entry name" value="Holo-ACP_synthase"/>
</dbReference>
<proteinExistence type="predicted"/>